<accession>A0A103Z2U4</accession>
<reference evidence="1 2" key="1">
    <citation type="submission" date="2015-11" db="EMBL/GenBank/DDBJ databases">
        <title>Expanding the genomic diversity of Burkholderia species for the development of highly accurate diagnostics.</title>
        <authorList>
            <person name="Sahl J."/>
            <person name="Keim P."/>
            <person name="Wagner D."/>
        </authorList>
    </citation>
    <scope>NUCLEOTIDE SEQUENCE [LARGE SCALE GENOMIC DNA]</scope>
    <source>
        <strain evidence="1 2">MSMB1302</strain>
    </source>
</reference>
<comment type="caution">
    <text evidence="1">The sequence shown here is derived from an EMBL/GenBank/DDBJ whole genome shotgun (WGS) entry which is preliminary data.</text>
</comment>
<dbReference type="Proteomes" id="UP000069001">
    <property type="component" value="Unassembled WGS sequence"/>
</dbReference>
<dbReference type="AlphaFoldDB" id="A0A103Z2U4"/>
<organism evidence="1 2">
    <name type="scientific">Burkholderia cepacia</name>
    <name type="common">Pseudomonas cepacia</name>
    <dbReference type="NCBI Taxonomy" id="292"/>
    <lineage>
        <taxon>Bacteria</taxon>
        <taxon>Pseudomonadati</taxon>
        <taxon>Pseudomonadota</taxon>
        <taxon>Betaproteobacteria</taxon>
        <taxon>Burkholderiales</taxon>
        <taxon>Burkholderiaceae</taxon>
        <taxon>Burkholderia</taxon>
        <taxon>Burkholderia cepacia complex</taxon>
    </lineage>
</organism>
<proteinExistence type="predicted"/>
<protein>
    <submittedName>
        <fullName evidence="1">Uncharacterized protein</fullName>
    </submittedName>
</protein>
<evidence type="ECO:0000313" key="2">
    <source>
        <dbReference type="Proteomes" id="UP000069001"/>
    </source>
</evidence>
<gene>
    <name evidence="1" type="ORF">WS90_35375</name>
</gene>
<dbReference type="RefSeq" id="WP_059733060.1">
    <property type="nucleotide sequence ID" value="NZ_LOYH01000108.1"/>
</dbReference>
<dbReference type="Pfam" id="PF20012">
    <property type="entry name" value="GAP1-N1"/>
    <property type="match status" value="1"/>
</dbReference>
<name>A0A103Z2U4_BURCE</name>
<dbReference type="EMBL" id="LOYH01000108">
    <property type="protein sequence ID" value="KVK72172.1"/>
    <property type="molecule type" value="Genomic_DNA"/>
</dbReference>
<sequence>MITAEVQVHGYRKGHQLLASSIVLSKEDQAVVDRLSDVAGPLRPREQFSPYLSAYPLPSGTYYVVAKTWQDLSVPRAGCVRTKSVLIDAQVWSIRPPLIPILRLLGSTELPNETDAVRVELEEQLEMRLPPALNFSASELLEALFLEDVKPVVVFDAPDPELITLRLLSALWPDMRRRFALSTFALSPRKIKGRDFDLVFAPANAKAKFSDWPGRRVDGRSRQTDRHRWTGTIVHRVFEEPSPRLLSDREINLMGDRDTDSAASLRIALLWDELLDKLDRTPTAALGLLDIANSGLVSNTTAVRTLEPRLAEATRRAADGLPLGDAWDFVGAISRKMQGHKMPSGRMAVEQLAAHLAERAPEGAISLLRQPDPDGAIDNLIHSIAVGLGNGSAPRVEQVLITAPTDIVARLVSQGGTLTSRVAWDDRLIGRMGIVLADVDRELADRAGMALLPLLVEDRHLPAALPIFDRLDSEGIVAELSWLRDANGFQSEQLSTALIDRARKIGALSAVRDALISSGTSAQRDTLLERAVAPISSDVRWLLDETRLPETTANTLLVGVLRRADDEEFASLLSDPAIGEQVVEYLRDDAVDVLVRATLLDGLPINTYVRVIQSAILKVDDTQRFEIAHRALGRCLRNPFDGDEAAVLSTLLGILGARLDGTWAARVGLERDRDAAVASRNLIAFEIAPSAARTSIVGAVDKIAHVLQDRQAPDLTEAAYDACARLMFDAEKTSRNALVNAAGWLIQSLLHARRQPVSMLIAALFPVVYQELAKADDVPDFLKFVPFFDWDRCKTARRELVNAFMSSSWKAGDLALIACRSRDIAKILKRVAASYGGEEYLTRIESDLDRLNEDDRRQVKRTINEIRSDRSYKFDW</sequence>
<evidence type="ECO:0000313" key="1">
    <source>
        <dbReference type="EMBL" id="KVK72172.1"/>
    </source>
</evidence>